<organism evidence="3 4">
    <name type="scientific">Candidatus Nitrospira kreftii</name>
    <dbReference type="NCBI Taxonomy" id="2652173"/>
    <lineage>
        <taxon>Bacteria</taxon>
        <taxon>Pseudomonadati</taxon>
        <taxon>Nitrospirota</taxon>
        <taxon>Nitrospiria</taxon>
        <taxon>Nitrospirales</taxon>
        <taxon>Nitrospiraceae</taxon>
        <taxon>Nitrospira</taxon>
    </lineage>
</organism>
<dbReference type="PANTHER" id="PTHR44520">
    <property type="entry name" value="RESPONSE REGULATOR RCP1-RELATED"/>
    <property type="match status" value="1"/>
</dbReference>
<dbReference type="Proteomes" id="UP000593737">
    <property type="component" value="Chromosome"/>
</dbReference>
<dbReference type="Pfam" id="PF00072">
    <property type="entry name" value="Response_reg"/>
    <property type="match status" value="1"/>
</dbReference>
<protein>
    <submittedName>
        <fullName evidence="3">Putative methanogenesis regulatory protein FilR2</fullName>
    </submittedName>
</protein>
<gene>
    <name evidence="3" type="ORF">Nkreftii_002195</name>
</gene>
<keyword evidence="1" id="KW-0597">Phosphoprotein</keyword>
<dbReference type="InterPro" id="IPR001789">
    <property type="entry name" value="Sig_transdc_resp-reg_receiver"/>
</dbReference>
<accession>A0A7S8FEN6</accession>
<reference evidence="3 4" key="1">
    <citation type="journal article" date="2020" name="ISME J.">
        <title>Enrichment and physiological characterization of a novel comammox Nitrospira indicates ammonium inhibition of complete nitrification.</title>
        <authorList>
            <person name="Sakoula D."/>
            <person name="Koch H."/>
            <person name="Frank J."/>
            <person name="Jetten M.S.M."/>
            <person name="van Kessel M.A.H.J."/>
            <person name="Lucker S."/>
        </authorList>
    </citation>
    <scope>NUCLEOTIDE SEQUENCE [LARGE SCALE GENOMIC DNA]</scope>
    <source>
        <strain evidence="3">Comreactor17</strain>
    </source>
</reference>
<dbReference type="GO" id="GO:0000160">
    <property type="term" value="P:phosphorelay signal transduction system"/>
    <property type="evidence" value="ECO:0007669"/>
    <property type="project" value="InterPro"/>
</dbReference>
<proteinExistence type="predicted"/>
<dbReference type="EMBL" id="CP047423">
    <property type="protein sequence ID" value="QPD04421.1"/>
    <property type="molecule type" value="Genomic_DNA"/>
</dbReference>
<dbReference type="InterPro" id="IPR052893">
    <property type="entry name" value="TCS_response_regulator"/>
</dbReference>
<dbReference type="SUPFAM" id="SSF52172">
    <property type="entry name" value="CheY-like"/>
    <property type="match status" value="1"/>
</dbReference>
<sequence length="149" mass="16914">MISSIHSEILLVEDNPDDAELTIRALKKSNVMNRMSVVQDGAEALEYLFGTGQYAHLENSNLPKVVLLDLKLPLVSGIEVLRRCKEDQRTRQLPIVVLTSSREEPDIETCYKLGVNSYIVKPVDFHQFADAIRQIGLYWLLLNEPPHLT</sequence>
<dbReference type="SMART" id="SM00448">
    <property type="entry name" value="REC"/>
    <property type="match status" value="1"/>
</dbReference>
<evidence type="ECO:0000313" key="4">
    <source>
        <dbReference type="Proteomes" id="UP000593737"/>
    </source>
</evidence>
<dbReference type="CDD" id="cd17557">
    <property type="entry name" value="REC_Rcp-like"/>
    <property type="match status" value="1"/>
</dbReference>
<dbReference type="Gene3D" id="3.40.50.2300">
    <property type="match status" value="1"/>
</dbReference>
<dbReference type="PANTHER" id="PTHR44520:SF1">
    <property type="entry name" value="TWO-COMPONENT SYSTEM REGULATORY PROTEIN"/>
    <property type="match status" value="1"/>
</dbReference>
<name>A0A7S8FEN6_9BACT</name>
<dbReference type="PROSITE" id="PS50110">
    <property type="entry name" value="RESPONSE_REGULATORY"/>
    <property type="match status" value="1"/>
</dbReference>
<feature type="modified residue" description="4-aspartylphosphate" evidence="1">
    <location>
        <position position="69"/>
    </location>
</feature>
<evidence type="ECO:0000259" key="2">
    <source>
        <dbReference type="PROSITE" id="PS50110"/>
    </source>
</evidence>
<dbReference type="AlphaFoldDB" id="A0A7S8FEN6"/>
<evidence type="ECO:0000313" key="3">
    <source>
        <dbReference type="EMBL" id="QPD04421.1"/>
    </source>
</evidence>
<dbReference type="KEGG" id="nkf:Nkreftii_002195"/>
<dbReference type="InterPro" id="IPR011006">
    <property type="entry name" value="CheY-like_superfamily"/>
</dbReference>
<evidence type="ECO:0000256" key="1">
    <source>
        <dbReference type="PROSITE-ProRule" id="PRU00169"/>
    </source>
</evidence>
<feature type="domain" description="Response regulatory" evidence="2">
    <location>
        <begin position="8"/>
        <end position="136"/>
    </location>
</feature>